<evidence type="ECO:0000313" key="12">
    <source>
        <dbReference type="EMBL" id="RUS89700.1"/>
    </source>
</evidence>
<evidence type="ECO:0000256" key="8">
    <source>
        <dbReference type="RuleBase" id="RU000688"/>
    </source>
</evidence>
<dbReference type="GO" id="GO:0004930">
    <property type="term" value="F:G protein-coupled receptor activity"/>
    <property type="evidence" value="ECO:0007669"/>
    <property type="project" value="UniProtKB-KW"/>
</dbReference>
<evidence type="ECO:0000256" key="10">
    <source>
        <dbReference type="SAM" id="Phobius"/>
    </source>
</evidence>
<keyword evidence="6 8" id="KW-0675">Receptor</keyword>
<dbReference type="Gene3D" id="1.20.1070.10">
    <property type="entry name" value="Rhodopsin 7-helix transmembrane proteins"/>
    <property type="match status" value="1"/>
</dbReference>
<evidence type="ECO:0000313" key="13">
    <source>
        <dbReference type="Proteomes" id="UP000271974"/>
    </source>
</evidence>
<reference evidence="12 13" key="1">
    <citation type="submission" date="2019-01" db="EMBL/GenBank/DDBJ databases">
        <title>A draft genome assembly of the solar-powered sea slug Elysia chlorotica.</title>
        <authorList>
            <person name="Cai H."/>
            <person name="Li Q."/>
            <person name="Fang X."/>
            <person name="Li J."/>
            <person name="Curtis N.E."/>
            <person name="Altenburger A."/>
            <person name="Shibata T."/>
            <person name="Feng M."/>
            <person name="Maeda T."/>
            <person name="Schwartz J.A."/>
            <person name="Shigenobu S."/>
            <person name="Lundholm N."/>
            <person name="Nishiyama T."/>
            <person name="Yang H."/>
            <person name="Hasebe M."/>
            <person name="Li S."/>
            <person name="Pierce S.K."/>
            <person name="Wang J."/>
        </authorList>
    </citation>
    <scope>NUCLEOTIDE SEQUENCE [LARGE SCALE GENOMIC DNA]</scope>
    <source>
        <strain evidence="12">EC2010</strain>
        <tissue evidence="12">Whole organism of an adult</tissue>
    </source>
</reference>
<dbReference type="PROSITE" id="PS50262">
    <property type="entry name" value="G_PROTEIN_RECEP_F1_2"/>
    <property type="match status" value="1"/>
</dbReference>
<evidence type="ECO:0000256" key="4">
    <source>
        <dbReference type="ARBA" id="ARBA00023040"/>
    </source>
</evidence>
<keyword evidence="13" id="KW-1185">Reference proteome</keyword>
<keyword evidence="3 10" id="KW-1133">Transmembrane helix</keyword>
<evidence type="ECO:0000259" key="11">
    <source>
        <dbReference type="PROSITE" id="PS50262"/>
    </source>
</evidence>
<comment type="caution">
    <text evidence="12">The sequence shown here is derived from an EMBL/GenBank/DDBJ whole genome shotgun (WGS) entry which is preliminary data.</text>
</comment>
<organism evidence="12 13">
    <name type="scientific">Elysia chlorotica</name>
    <name type="common">Eastern emerald elysia</name>
    <name type="synonym">Sea slug</name>
    <dbReference type="NCBI Taxonomy" id="188477"/>
    <lineage>
        <taxon>Eukaryota</taxon>
        <taxon>Metazoa</taxon>
        <taxon>Spiralia</taxon>
        <taxon>Lophotrochozoa</taxon>
        <taxon>Mollusca</taxon>
        <taxon>Gastropoda</taxon>
        <taxon>Heterobranchia</taxon>
        <taxon>Euthyneura</taxon>
        <taxon>Panpulmonata</taxon>
        <taxon>Sacoglossa</taxon>
        <taxon>Placobranchoidea</taxon>
        <taxon>Plakobranchidae</taxon>
        <taxon>Elysia</taxon>
    </lineage>
</organism>
<feature type="domain" description="G-protein coupled receptors family 1 profile" evidence="11">
    <location>
        <begin position="49"/>
        <end position="215"/>
    </location>
</feature>
<dbReference type="InterPro" id="IPR017452">
    <property type="entry name" value="GPCR_Rhodpsn_7TM"/>
</dbReference>
<evidence type="ECO:0000256" key="9">
    <source>
        <dbReference type="SAM" id="MobiDB-lite"/>
    </source>
</evidence>
<comment type="subcellular location">
    <subcellularLocation>
        <location evidence="1">Membrane</location>
        <topology evidence="1">Multi-pass membrane protein</topology>
    </subcellularLocation>
</comment>
<dbReference type="STRING" id="188477.A0A433U773"/>
<evidence type="ECO:0000256" key="7">
    <source>
        <dbReference type="ARBA" id="ARBA00023224"/>
    </source>
</evidence>
<name>A0A433U773_ELYCH</name>
<evidence type="ECO:0000256" key="5">
    <source>
        <dbReference type="ARBA" id="ARBA00023136"/>
    </source>
</evidence>
<comment type="similarity">
    <text evidence="8">Belongs to the G-protein coupled receptor 1 family.</text>
</comment>
<dbReference type="InterPro" id="IPR000276">
    <property type="entry name" value="GPCR_Rhodpsn"/>
</dbReference>
<dbReference type="InterPro" id="IPR050125">
    <property type="entry name" value="GPCR_opsins"/>
</dbReference>
<accession>A0A433U773</accession>
<keyword evidence="7 8" id="KW-0807">Transducer</keyword>
<feature type="compositionally biased region" description="Low complexity" evidence="9">
    <location>
        <begin position="223"/>
        <end position="234"/>
    </location>
</feature>
<feature type="compositionally biased region" description="Polar residues" evidence="9">
    <location>
        <begin position="247"/>
        <end position="265"/>
    </location>
</feature>
<gene>
    <name evidence="12" type="ORF">EGW08_002518</name>
</gene>
<keyword evidence="2 8" id="KW-0812">Transmembrane</keyword>
<dbReference type="PRINTS" id="PR00237">
    <property type="entry name" value="GPCRRHODOPSN"/>
</dbReference>
<dbReference type="EMBL" id="RQTK01000049">
    <property type="protein sequence ID" value="RUS89700.1"/>
    <property type="molecule type" value="Genomic_DNA"/>
</dbReference>
<dbReference type="PROSITE" id="PS00237">
    <property type="entry name" value="G_PROTEIN_RECEP_F1_1"/>
    <property type="match status" value="1"/>
</dbReference>
<feature type="transmembrane region" description="Helical" evidence="10">
    <location>
        <begin position="108"/>
        <end position="133"/>
    </location>
</feature>
<feature type="transmembrane region" description="Helical" evidence="10">
    <location>
        <begin position="145"/>
        <end position="163"/>
    </location>
</feature>
<feature type="transmembrane region" description="Helical" evidence="10">
    <location>
        <begin position="191"/>
        <end position="215"/>
    </location>
</feature>
<dbReference type="Pfam" id="PF00001">
    <property type="entry name" value="7tm_1"/>
    <property type="match status" value="1"/>
</dbReference>
<dbReference type="AlphaFoldDB" id="A0A433U773"/>
<evidence type="ECO:0000256" key="6">
    <source>
        <dbReference type="ARBA" id="ARBA00023170"/>
    </source>
</evidence>
<feature type="non-terminal residue" evidence="12">
    <location>
        <position position="265"/>
    </location>
</feature>
<evidence type="ECO:0000256" key="3">
    <source>
        <dbReference type="ARBA" id="ARBA00022989"/>
    </source>
</evidence>
<proteinExistence type="inferred from homology"/>
<dbReference type="Proteomes" id="UP000271974">
    <property type="component" value="Unassembled WGS sequence"/>
</dbReference>
<dbReference type="PANTHER" id="PTHR24240">
    <property type="entry name" value="OPSIN"/>
    <property type="match status" value="1"/>
</dbReference>
<dbReference type="OrthoDB" id="2101615at2759"/>
<dbReference type="SUPFAM" id="SSF81321">
    <property type="entry name" value="Family A G protein-coupled receptor-like"/>
    <property type="match status" value="1"/>
</dbReference>
<evidence type="ECO:0000256" key="1">
    <source>
        <dbReference type="ARBA" id="ARBA00004141"/>
    </source>
</evidence>
<feature type="region of interest" description="Disordered" evidence="9">
    <location>
        <begin position="223"/>
        <end position="265"/>
    </location>
</feature>
<keyword evidence="5 10" id="KW-0472">Membrane</keyword>
<protein>
    <recommendedName>
        <fullName evidence="11">G-protein coupled receptors family 1 profile domain-containing protein</fullName>
    </recommendedName>
</protein>
<feature type="transmembrane region" description="Helical" evidence="10">
    <location>
        <begin position="38"/>
        <end position="58"/>
    </location>
</feature>
<dbReference type="GO" id="GO:0016020">
    <property type="term" value="C:membrane"/>
    <property type="evidence" value="ECO:0007669"/>
    <property type="project" value="UniProtKB-SubCell"/>
</dbReference>
<keyword evidence="4 8" id="KW-0297">G-protein coupled receptor</keyword>
<feature type="transmembrane region" description="Helical" evidence="10">
    <location>
        <begin position="70"/>
        <end position="88"/>
    </location>
</feature>
<evidence type="ECO:0000256" key="2">
    <source>
        <dbReference type="ARBA" id="ARBA00022692"/>
    </source>
</evidence>
<sequence>MDGLSSGQAGEALGSGIPGGVDQVAQFTKFEHATVGSLYMLFCVLGVTSNLLTALTFYKDARLLPGSKPWLHILLALANMAVVCPSPLPASSSFSGRWLYGPVLCQLYAFEGMFAGIVAISAVIVLCMERYTVLSSAKPKDNSMFYVWSVLFALGNGFFWAVMPLLGWSRYDIEHTGISCALDWKNPDESYVSYMVTMEIFSFFIPLVAAAVCLYSACSQTGEKGAAPGTAAAGSGSGAGSKPGSSDGQEVNQVSSGFTESQLRT</sequence>